<sequence length="386" mass="39592">MPADLYDVLGAPDDAPAEEIKRAYRERVREYHPDVNDHPDGDAQFKLIRTAHDVLSNPAERKTYDRLGHREYVERNLDDLPPVSVFPDEDLPDGVSANDTGAGTESSTASATAGTTSTTGTSASSTSTTTGRSTGSGSDTRTGTDTRTDRSSNGRGYGSTETNGTRGSGDSSADASTAGGGSATTADAASQTADRNSSSAGSDASSWDAATSSAQSATSSSSSVPAGVRRRRGLKRWYGVVALSLLVYLGGLVVYALPRQAALRGAVADAMTAPASTLLGPFPLASPTAYLLTAARTLQAGTPTLGAVLLAGTILLPLVVLTTVGRFGRGAAWTYAIPSLGPAVTLAVWPVVAVPTWAALLGLIVLPVLSGGGFLVDVGRYLRATR</sequence>
<name>A0A1I5N1H7_9EURY</name>
<dbReference type="Gene3D" id="1.10.287.110">
    <property type="entry name" value="DnaJ domain"/>
    <property type="match status" value="1"/>
</dbReference>
<feature type="domain" description="J" evidence="4">
    <location>
        <begin position="4"/>
        <end position="68"/>
    </location>
</feature>
<evidence type="ECO:0000256" key="2">
    <source>
        <dbReference type="SAM" id="MobiDB-lite"/>
    </source>
</evidence>
<protein>
    <submittedName>
        <fullName evidence="5">DnaJ domain-containing protein</fullName>
    </submittedName>
</protein>
<dbReference type="SMART" id="SM00271">
    <property type="entry name" value="DnaJ"/>
    <property type="match status" value="1"/>
</dbReference>
<dbReference type="InterPro" id="IPR001623">
    <property type="entry name" value="DnaJ_domain"/>
</dbReference>
<dbReference type="PANTHER" id="PTHR44360">
    <property type="entry name" value="DNAJ HOMOLOG SUBFAMILY B MEMBER 9"/>
    <property type="match status" value="1"/>
</dbReference>
<dbReference type="InterPro" id="IPR051948">
    <property type="entry name" value="Hsp70_co-chaperone_J-domain"/>
</dbReference>
<feature type="compositionally biased region" description="Basic and acidic residues" evidence="2">
    <location>
        <begin position="142"/>
        <end position="152"/>
    </location>
</feature>
<dbReference type="PANTHER" id="PTHR44360:SF1">
    <property type="entry name" value="DNAJ HOMOLOG SUBFAMILY B MEMBER 9"/>
    <property type="match status" value="1"/>
</dbReference>
<evidence type="ECO:0000256" key="1">
    <source>
        <dbReference type="ARBA" id="ARBA00023186"/>
    </source>
</evidence>
<gene>
    <name evidence="5" type="ORF">SAMN05216277_101490</name>
</gene>
<dbReference type="Proteomes" id="UP000183769">
    <property type="component" value="Unassembled WGS sequence"/>
</dbReference>
<organism evidence="5 6">
    <name type="scientific">Halolamina pelagica</name>
    <dbReference type="NCBI Taxonomy" id="699431"/>
    <lineage>
        <taxon>Archaea</taxon>
        <taxon>Methanobacteriati</taxon>
        <taxon>Methanobacteriota</taxon>
        <taxon>Stenosarchaea group</taxon>
        <taxon>Halobacteria</taxon>
        <taxon>Halobacteriales</taxon>
        <taxon>Haloferacaceae</taxon>
    </lineage>
</organism>
<keyword evidence="6" id="KW-1185">Reference proteome</keyword>
<evidence type="ECO:0000313" key="5">
    <source>
        <dbReference type="EMBL" id="SFP15121.1"/>
    </source>
</evidence>
<feature type="transmembrane region" description="Helical" evidence="3">
    <location>
        <begin position="357"/>
        <end position="376"/>
    </location>
</feature>
<dbReference type="InterPro" id="IPR036869">
    <property type="entry name" value="J_dom_sf"/>
</dbReference>
<reference evidence="6" key="1">
    <citation type="submission" date="2016-10" db="EMBL/GenBank/DDBJ databases">
        <authorList>
            <person name="Varghese N."/>
            <person name="Submissions S."/>
        </authorList>
    </citation>
    <scope>NUCLEOTIDE SEQUENCE [LARGE SCALE GENOMIC DNA]</scope>
    <source>
        <strain evidence="6">CGMCC 1.10329</strain>
    </source>
</reference>
<keyword evidence="3" id="KW-0812">Transmembrane</keyword>
<dbReference type="OrthoDB" id="11397at2157"/>
<feature type="transmembrane region" description="Helical" evidence="3">
    <location>
        <begin position="237"/>
        <end position="257"/>
    </location>
</feature>
<feature type="region of interest" description="Disordered" evidence="2">
    <location>
        <begin position="75"/>
        <end position="226"/>
    </location>
</feature>
<feature type="transmembrane region" description="Helical" evidence="3">
    <location>
        <begin position="305"/>
        <end position="325"/>
    </location>
</feature>
<dbReference type="EMBL" id="FOXI01000001">
    <property type="protein sequence ID" value="SFP15121.1"/>
    <property type="molecule type" value="Genomic_DNA"/>
</dbReference>
<evidence type="ECO:0000256" key="3">
    <source>
        <dbReference type="SAM" id="Phobius"/>
    </source>
</evidence>
<proteinExistence type="predicted"/>
<dbReference type="PROSITE" id="PS00636">
    <property type="entry name" value="DNAJ_1"/>
    <property type="match status" value="1"/>
</dbReference>
<keyword evidence="3" id="KW-1133">Transmembrane helix</keyword>
<keyword evidence="1" id="KW-0143">Chaperone</keyword>
<evidence type="ECO:0000259" key="4">
    <source>
        <dbReference type="PROSITE" id="PS50076"/>
    </source>
</evidence>
<dbReference type="PRINTS" id="PR00625">
    <property type="entry name" value="JDOMAIN"/>
</dbReference>
<feature type="transmembrane region" description="Helical" evidence="3">
    <location>
        <begin position="332"/>
        <end position="351"/>
    </location>
</feature>
<dbReference type="SUPFAM" id="SSF46565">
    <property type="entry name" value="Chaperone J-domain"/>
    <property type="match status" value="1"/>
</dbReference>
<feature type="compositionally biased region" description="Low complexity" evidence="2">
    <location>
        <begin position="99"/>
        <end position="141"/>
    </location>
</feature>
<dbReference type="CDD" id="cd06257">
    <property type="entry name" value="DnaJ"/>
    <property type="match status" value="1"/>
</dbReference>
<dbReference type="PROSITE" id="PS50076">
    <property type="entry name" value="DNAJ_2"/>
    <property type="match status" value="1"/>
</dbReference>
<dbReference type="AlphaFoldDB" id="A0A1I5N1H7"/>
<evidence type="ECO:0000313" key="6">
    <source>
        <dbReference type="Proteomes" id="UP000183769"/>
    </source>
</evidence>
<dbReference type="GO" id="GO:0051087">
    <property type="term" value="F:protein-folding chaperone binding"/>
    <property type="evidence" value="ECO:0007669"/>
    <property type="project" value="TreeGrafter"/>
</dbReference>
<dbReference type="GO" id="GO:0051787">
    <property type="term" value="F:misfolded protein binding"/>
    <property type="evidence" value="ECO:0007669"/>
    <property type="project" value="TreeGrafter"/>
</dbReference>
<feature type="compositionally biased region" description="Low complexity" evidence="2">
    <location>
        <begin position="164"/>
        <end position="223"/>
    </location>
</feature>
<dbReference type="InterPro" id="IPR018253">
    <property type="entry name" value="DnaJ_domain_CS"/>
</dbReference>
<dbReference type="GO" id="GO:0036503">
    <property type="term" value="P:ERAD pathway"/>
    <property type="evidence" value="ECO:0007669"/>
    <property type="project" value="TreeGrafter"/>
</dbReference>
<keyword evidence="3" id="KW-0472">Membrane</keyword>
<dbReference type="RefSeq" id="WP_074875221.1">
    <property type="nucleotide sequence ID" value="NZ_FOXI01000001.1"/>
</dbReference>
<dbReference type="Pfam" id="PF00226">
    <property type="entry name" value="DnaJ"/>
    <property type="match status" value="1"/>
</dbReference>
<accession>A0A1I5N1H7</accession>